<sequence length="243" mass="28114">MSHREGTSYRFCSHPIPLSDAAPAVGQGCFTSRAKTVKVLCLALVLAPWAAASPVHNSTALTVTHGHNNRTRRCFGHHGGHHHGGYNSWPWCNNYYHDPCYNPCWPSWPISTTDYETNLQTHYAHETTHSHHKTNLQTYHAHETNLQTHYAHETTHSHHKTNLQTYYAHKTTHSHHETNLQTHYAYETNHSHHETNLQTHYAHKTTHSHYETNLQTHNAHETTHSHHETNLQTHYAHEDTYSH</sequence>
<feature type="region of interest" description="Disordered" evidence="1">
    <location>
        <begin position="217"/>
        <end position="243"/>
    </location>
</feature>
<dbReference type="AlphaFoldDB" id="A0A5B7D137"/>
<evidence type="ECO:0000313" key="3">
    <source>
        <dbReference type="Proteomes" id="UP000324222"/>
    </source>
</evidence>
<keyword evidence="3" id="KW-1185">Reference proteome</keyword>
<evidence type="ECO:0000313" key="2">
    <source>
        <dbReference type="EMBL" id="MPC15747.1"/>
    </source>
</evidence>
<organism evidence="2 3">
    <name type="scientific">Portunus trituberculatus</name>
    <name type="common">Swimming crab</name>
    <name type="synonym">Neptunus trituberculatus</name>
    <dbReference type="NCBI Taxonomy" id="210409"/>
    <lineage>
        <taxon>Eukaryota</taxon>
        <taxon>Metazoa</taxon>
        <taxon>Ecdysozoa</taxon>
        <taxon>Arthropoda</taxon>
        <taxon>Crustacea</taxon>
        <taxon>Multicrustacea</taxon>
        <taxon>Malacostraca</taxon>
        <taxon>Eumalacostraca</taxon>
        <taxon>Eucarida</taxon>
        <taxon>Decapoda</taxon>
        <taxon>Pleocyemata</taxon>
        <taxon>Brachyura</taxon>
        <taxon>Eubrachyura</taxon>
        <taxon>Portunoidea</taxon>
        <taxon>Portunidae</taxon>
        <taxon>Portuninae</taxon>
        <taxon>Portunus</taxon>
    </lineage>
</organism>
<gene>
    <name evidence="2" type="ORF">E2C01_008549</name>
</gene>
<dbReference type="Proteomes" id="UP000324222">
    <property type="component" value="Unassembled WGS sequence"/>
</dbReference>
<evidence type="ECO:0000256" key="1">
    <source>
        <dbReference type="SAM" id="MobiDB-lite"/>
    </source>
</evidence>
<feature type="compositionally biased region" description="Basic and acidic residues" evidence="1">
    <location>
        <begin position="218"/>
        <end position="243"/>
    </location>
</feature>
<comment type="caution">
    <text evidence="2">The sequence shown here is derived from an EMBL/GenBank/DDBJ whole genome shotgun (WGS) entry which is preliminary data.</text>
</comment>
<reference evidence="2 3" key="1">
    <citation type="submission" date="2019-05" db="EMBL/GenBank/DDBJ databases">
        <title>Another draft genome of Portunus trituberculatus and its Hox gene families provides insights of decapod evolution.</title>
        <authorList>
            <person name="Jeong J.-H."/>
            <person name="Song I."/>
            <person name="Kim S."/>
            <person name="Choi T."/>
            <person name="Kim D."/>
            <person name="Ryu S."/>
            <person name="Kim W."/>
        </authorList>
    </citation>
    <scope>NUCLEOTIDE SEQUENCE [LARGE SCALE GENOMIC DNA]</scope>
    <source>
        <tissue evidence="2">Muscle</tissue>
    </source>
</reference>
<protein>
    <submittedName>
        <fullName evidence="2">Uncharacterized protein</fullName>
    </submittedName>
</protein>
<proteinExistence type="predicted"/>
<dbReference type="OrthoDB" id="6380734at2759"/>
<name>A0A5B7D137_PORTR</name>
<accession>A0A5B7D137</accession>
<dbReference type="EMBL" id="VSRR010000452">
    <property type="protein sequence ID" value="MPC15747.1"/>
    <property type="molecule type" value="Genomic_DNA"/>
</dbReference>